<dbReference type="InterPro" id="IPR009057">
    <property type="entry name" value="Homeodomain-like_sf"/>
</dbReference>
<proteinExistence type="predicted"/>
<evidence type="ECO:0000313" key="2">
    <source>
        <dbReference type="EMBL" id="MBB3710044.1"/>
    </source>
</evidence>
<dbReference type="Proteomes" id="UP000075755">
    <property type="component" value="Plasmid pAA02"/>
</dbReference>
<name>A0AAC8YV46_AMIAI</name>
<evidence type="ECO:0000313" key="4">
    <source>
        <dbReference type="Proteomes" id="UP000577697"/>
    </source>
</evidence>
<dbReference type="PANTHER" id="PTHR35004:SF7">
    <property type="entry name" value="INTEGRASE PROTEIN"/>
    <property type="match status" value="1"/>
</dbReference>
<evidence type="ECO:0000313" key="1">
    <source>
        <dbReference type="EMBL" id="AMS45042.1"/>
    </source>
</evidence>
<dbReference type="SUPFAM" id="SSF46689">
    <property type="entry name" value="Homeodomain-like"/>
    <property type="match status" value="1"/>
</dbReference>
<dbReference type="AlphaFoldDB" id="A0AAC8YV46"/>
<dbReference type="EMBL" id="CP015007">
    <property type="protein sequence ID" value="AMS45042.1"/>
    <property type="molecule type" value="Genomic_DNA"/>
</dbReference>
<organism evidence="1 3">
    <name type="scientific">Aminobacter aminovorans</name>
    <name type="common">Chelatobacter heintzii</name>
    <dbReference type="NCBI Taxonomy" id="83263"/>
    <lineage>
        <taxon>Bacteria</taxon>
        <taxon>Pseudomonadati</taxon>
        <taxon>Pseudomonadota</taxon>
        <taxon>Alphaproteobacteria</taxon>
        <taxon>Hyphomicrobiales</taxon>
        <taxon>Phyllobacteriaceae</taxon>
        <taxon>Aminobacter</taxon>
    </lineage>
</organism>
<reference evidence="2 4" key="2">
    <citation type="submission" date="2020-08" db="EMBL/GenBank/DDBJ databases">
        <title>Genomic Encyclopedia of Type Strains, Phase IV (KMG-IV): sequencing the most valuable type-strain genomes for metagenomic binning, comparative biology and taxonomic classification.</title>
        <authorList>
            <person name="Goeker M."/>
        </authorList>
    </citation>
    <scope>NUCLEOTIDE SEQUENCE [LARGE SCALE GENOMIC DNA]</scope>
    <source>
        <strain evidence="2 4">DSM 10368</strain>
    </source>
</reference>
<reference evidence="1 3" key="1">
    <citation type="submission" date="2016-03" db="EMBL/GenBank/DDBJ databases">
        <title>Complete genome of Aminobacter aminovorans KCTC 2477.</title>
        <authorList>
            <person name="Kim K.M."/>
        </authorList>
    </citation>
    <scope>NUCLEOTIDE SEQUENCE [LARGE SCALE GENOMIC DNA]</scope>
    <source>
        <strain evidence="1 3">KCTC 2477</strain>
        <plasmid evidence="1 3">pAA02</plasmid>
    </source>
</reference>
<accession>A0AAC8YV46</accession>
<sequence>MSCLIVMSKELHRLELIQRIRGRRLTVVEAAKLLGLSRSQVHRLLQAYDLAGADGLVSKKRGRPSNRRHSEEFRNLVLDLVRDHYVDFGPTLAAEKLAERDGLTVSRETLRQWMSEAGLWLSRKQRRTFHQPRMRREAYGELVQIDGSEHRWFEDRGAAHLTVRHCCPELLASKLQPVIQSFQ</sequence>
<geneLocation type="plasmid" evidence="1 3">
    <name>pAA02</name>
</geneLocation>
<dbReference type="PANTHER" id="PTHR35004">
    <property type="entry name" value="TRANSPOSASE RV3428C-RELATED"/>
    <property type="match status" value="1"/>
</dbReference>
<gene>
    <name evidence="1" type="ORF">AA2016_6139</name>
    <name evidence="2" type="ORF">FHS67_006404</name>
</gene>
<dbReference type="KEGG" id="aak:AA2016_6139"/>
<evidence type="ECO:0000313" key="3">
    <source>
        <dbReference type="Proteomes" id="UP000075755"/>
    </source>
</evidence>
<dbReference type="Proteomes" id="UP000577697">
    <property type="component" value="Unassembled WGS sequence"/>
</dbReference>
<dbReference type="Pfam" id="PF13565">
    <property type="entry name" value="HTH_32"/>
    <property type="match status" value="1"/>
</dbReference>
<keyword evidence="1" id="KW-0614">Plasmid</keyword>
<protein>
    <submittedName>
        <fullName evidence="1">Regulatory protein IclR</fullName>
    </submittedName>
    <submittedName>
        <fullName evidence="2">Transposase</fullName>
    </submittedName>
</protein>
<dbReference type="EMBL" id="JACICB010000041">
    <property type="protein sequence ID" value="MBB3710044.1"/>
    <property type="molecule type" value="Genomic_DNA"/>
</dbReference>
<keyword evidence="4" id="KW-1185">Reference proteome</keyword>